<accession>A0A3M0IMW3</accession>
<comment type="caution">
    <text evidence="2">The sequence shown here is derived from an EMBL/GenBank/DDBJ whole genome shotgun (WGS) entry which is preliminary data.</text>
</comment>
<gene>
    <name evidence="2" type="ORF">DUI87_35304</name>
</gene>
<evidence type="ECO:0000256" key="1">
    <source>
        <dbReference type="SAM" id="MobiDB-lite"/>
    </source>
</evidence>
<dbReference type="EMBL" id="QRBI01000336">
    <property type="protein sequence ID" value="RMB88323.1"/>
    <property type="molecule type" value="Genomic_DNA"/>
</dbReference>
<dbReference type="AlphaFoldDB" id="A0A3M0IMW3"/>
<organism evidence="2 3">
    <name type="scientific">Hirundo rustica rustica</name>
    <dbReference type="NCBI Taxonomy" id="333673"/>
    <lineage>
        <taxon>Eukaryota</taxon>
        <taxon>Metazoa</taxon>
        <taxon>Chordata</taxon>
        <taxon>Craniata</taxon>
        <taxon>Vertebrata</taxon>
        <taxon>Euteleostomi</taxon>
        <taxon>Archelosauria</taxon>
        <taxon>Archosauria</taxon>
        <taxon>Dinosauria</taxon>
        <taxon>Saurischia</taxon>
        <taxon>Theropoda</taxon>
        <taxon>Coelurosauria</taxon>
        <taxon>Aves</taxon>
        <taxon>Neognathae</taxon>
        <taxon>Neoaves</taxon>
        <taxon>Telluraves</taxon>
        <taxon>Australaves</taxon>
        <taxon>Passeriformes</taxon>
        <taxon>Sylvioidea</taxon>
        <taxon>Hirundinidae</taxon>
        <taxon>Hirundo</taxon>
    </lineage>
</organism>
<feature type="region of interest" description="Disordered" evidence="1">
    <location>
        <begin position="85"/>
        <end position="105"/>
    </location>
</feature>
<proteinExistence type="predicted"/>
<evidence type="ECO:0000313" key="2">
    <source>
        <dbReference type="EMBL" id="RMB88323.1"/>
    </source>
</evidence>
<protein>
    <submittedName>
        <fullName evidence="2">Uncharacterized protein</fullName>
    </submittedName>
</protein>
<reference evidence="2 3" key="1">
    <citation type="submission" date="2018-07" db="EMBL/GenBank/DDBJ databases">
        <title>A high quality draft genome assembly of the barn swallow (H. rustica rustica).</title>
        <authorList>
            <person name="Formenti G."/>
            <person name="Chiara M."/>
            <person name="Poveda L."/>
            <person name="Francoijs K.-J."/>
            <person name="Bonisoli-Alquati A."/>
            <person name="Canova L."/>
            <person name="Gianfranceschi L."/>
            <person name="Horner D.S."/>
            <person name="Saino N."/>
        </authorList>
    </citation>
    <scope>NUCLEOTIDE SEQUENCE [LARGE SCALE GENOMIC DNA]</scope>
    <source>
        <strain evidence="2">Chelidonia</strain>
        <tissue evidence="2">Blood</tissue>
    </source>
</reference>
<sequence>MSKTVSSVLVVNKNGGDVGEEEAKKPYKYDCLYSENEKPVSEIELKDKKNDRLGTEWLDSSQAERDLGGQMDSRLDMSQQCAQVAKKANGSWPGSGTVWPSGPGQ</sequence>
<keyword evidence="3" id="KW-1185">Reference proteome</keyword>
<dbReference type="Proteomes" id="UP000269221">
    <property type="component" value="Unassembled WGS sequence"/>
</dbReference>
<evidence type="ECO:0000313" key="3">
    <source>
        <dbReference type="Proteomes" id="UP000269221"/>
    </source>
</evidence>
<name>A0A3M0IMW3_HIRRU</name>